<evidence type="ECO:0000313" key="11">
    <source>
        <dbReference type="EMBL" id="MEE1672451.1"/>
    </source>
</evidence>
<feature type="domain" description="UVR" evidence="8">
    <location>
        <begin position="206"/>
        <end position="241"/>
    </location>
</feature>
<dbReference type="InterPro" id="IPR047296">
    <property type="entry name" value="GIY-YIG_UvrC_Cho"/>
</dbReference>
<keyword evidence="1 7" id="KW-0963">Cytoplasm</keyword>
<comment type="caution">
    <text evidence="11">The sequence shown here is derived from an EMBL/GenBank/DDBJ whole genome shotgun (WGS) entry which is preliminary data.</text>
</comment>
<evidence type="ECO:0000256" key="6">
    <source>
        <dbReference type="ARBA" id="ARBA00023236"/>
    </source>
</evidence>
<keyword evidence="4 7" id="KW-0267">Excision nuclease</keyword>
<dbReference type="SUPFAM" id="SSF46600">
    <property type="entry name" value="C-terminal UvrC-binding domain of UvrB"/>
    <property type="match status" value="1"/>
</dbReference>
<dbReference type="SUPFAM" id="SSF47781">
    <property type="entry name" value="RuvA domain 2-like"/>
    <property type="match status" value="1"/>
</dbReference>
<evidence type="ECO:0000256" key="2">
    <source>
        <dbReference type="ARBA" id="ARBA00022763"/>
    </source>
</evidence>
<dbReference type="SMART" id="SM00465">
    <property type="entry name" value="GIYc"/>
    <property type="match status" value="1"/>
</dbReference>
<dbReference type="Pfam" id="PF08459">
    <property type="entry name" value="UvrC_RNaseH_dom"/>
    <property type="match status" value="1"/>
</dbReference>
<keyword evidence="2 7" id="KW-0227">DNA damage</keyword>
<evidence type="ECO:0000256" key="1">
    <source>
        <dbReference type="ARBA" id="ARBA00022490"/>
    </source>
</evidence>
<dbReference type="InterPro" id="IPR004791">
    <property type="entry name" value="UvrC"/>
</dbReference>
<feature type="domain" description="GIY-YIG" evidence="9">
    <location>
        <begin position="19"/>
        <end position="97"/>
    </location>
</feature>
<dbReference type="Pfam" id="PF02151">
    <property type="entry name" value="UVR"/>
    <property type="match status" value="1"/>
</dbReference>
<dbReference type="InterPro" id="IPR038476">
    <property type="entry name" value="UvrC_RNase_H_dom_sf"/>
</dbReference>
<dbReference type="PANTHER" id="PTHR30562:SF1">
    <property type="entry name" value="UVRABC SYSTEM PROTEIN C"/>
    <property type="match status" value="1"/>
</dbReference>
<evidence type="ECO:0000256" key="7">
    <source>
        <dbReference type="HAMAP-Rule" id="MF_00203"/>
    </source>
</evidence>
<evidence type="ECO:0000256" key="4">
    <source>
        <dbReference type="ARBA" id="ARBA00022881"/>
    </source>
</evidence>
<keyword evidence="3 7" id="KW-0228">DNA excision</keyword>
<dbReference type="PROSITE" id="PS50165">
    <property type="entry name" value="UVRC"/>
    <property type="match status" value="1"/>
</dbReference>
<evidence type="ECO:0000259" key="8">
    <source>
        <dbReference type="PROSITE" id="PS50151"/>
    </source>
</evidence>
<dbReference type="PANTHER" id="PTHR30562">
    <property type="entry name" value="UVRC/OXIDOREDUCTASE"/>
    <property type="match status" value="1"/>
</dbReference>
<comment type="subcellular location">
    <subcellularLocation>
        <location evidence="7">Cytoplasm</location>
    </subcellularLocation>
</comment>
<evidence type="ECO:0000256" key="5">
    <source>
        <dbReference type="ARBA" id="ARBA00023204"/>
    </source>
</evidence>
<evidence type="ECO:0000256" key="3">
    <source>
        <dbReference type="ARBA" id="ARBA00022769"/>
    </source>
</evidence>
<keyword evidence="5 7" id="KW-0234">DNA repair</keyword>
<protein>
    <recommendedName>
        <fullName evidence="7">UvrABC system protein C</fullName>
        <shortName evidence="7">Protein UvrC</shortName>
    </recommendedName>
    <alternativeName>
        <fullName evidence="7">Excinuclease ABC subunit C</fullName>
    </alternativeName>
</protein>
<dbReference type="Gene3D" id="4.10.860.10">
    <property type="entry name" value="UVR domain"/>
    <property type="match status" value="1"/>
</dbReference>
<dbReference type="PROSITE" id="PS50164">
    <property type="entry name" value="GIY_YIG"/>
    <property type="match status" value="1"/>
</dbReference>
<comment type="function">
    <text evidence="7">The UvrABC repair system catalyzes the recognition and processing of DNA lesions. UvrC both incises the 5' and 3' sides of the lesion. The N-terminal half is responsible for the 3' incision and the C-terminal half is responsible for the 5' incision.</text>
</comment>
<dbReference type="InterPro" id="IPR001943">
    <property type="entry name" value="UVR_dom"/>
</dbReference>
<reference evidence="12" key="1">
    <citation type="submission" date="2023-07" db="EMBL/GenBank/DDBJ databases">
        <title>Draft genome sequence of Agarivorans aestuarii strain ZMCS4, a CAZymes producing bacteria isolated from the marine brown algae Clodostephus spongiosus.</title>
        <authorList>
            <person name="Lorente B."/>
            <person name="Cabral C."/>
            <person name="Frias J."/>
            <person name="Faria J."/>
            <person name="Toubarro D."/>
        </authorList>
    </citation>
    <scope>NUCLEOTIDE SEQUENCE [LARGE SCALE GENOMIC DNA]</scope>
    <source>
        <strain evidence="12">ZMCS4</strain>
    </source>
</reference>
<dbReference type="SMART" id="SM00278">
    <property type="entry name" value="HhH1"/>
    <property type="match status" value="2"/>
</dbReference>
<keyword evidence="6 7" id="KW-0742">SOS response</keyword>
<gene>
    <name evidence="7 11" type="primary">uvrC</name>
    <name evidence="11" type="ORF">SNR37_001779</name>
</gene>
<dbReference type="Pfam" id="PF01541">
    <property type="entry name" value="GIY-YIG"/>
    <property type="match status" value="1"/>
</dbReference>
<feature type="domain" description="UvrC family homology region profile" evidence="10">
    <location>
        <begin position="256"/>
        <end position="478"/>
    </location>
</feature>
<comment type="similarity">
    <text evidence="7">Belongs to the UvrC family.</text>
</comment>
<dbReference type="Pfam" id="PF14520">
    <property type="entry name" value="HHH_5"/>
    <property type="match status" value="1"/>
</dbReference>
<dbReference type="InterPro" id="IPR050066">
    <property type="entry name" value="UvrABC_protein_C"/>
</dbReference>
<dbReference type="PROSITE" id="PS50151">
    <property type="entry name" value="UVR"/>
    <property type="match status" value="1"/>
</dbReference>
<dbReference type="RefSeq" id="WP_329773810.1">
    <property type="nucleotide sequence ID" value="NZ_JAYDYW010000002.1"/>
</dbReference>
<sequence length="610" mass="68682">MLEDSTPFDSKKFLSQVTEASGIYMMYSAANEVIYVGKAKSLKKRLSSYFRKNVDSNKTRALVSNIAKVEVTVTHTETEALILEHNLIKKHLPKYNVLLRDDKSYPYILLSKHKHPRISMHRGAKRNKGDYFGPYPNGNAVRESLHLMQKLFPIRQCSDSEYANRQRPCLQYQLKRCSGPCVNLISDEDYKQQVDLASMFLKGKSQQVINQLAEKMTTASDSLNFEAAAGFRDQIQALRKVQEQQFVSGNTEHSDVLGFAFRNGIAVIHLLLIRDGQVLGSRSYYPKVPKQADLPEVLRSFVMQYYLSEQRKGNQPNEVLLPDIEGDWPEIEAAIESELDCKVKLLQPKRGEKLRFVALANTNAENALLTKLNQEATIHHRVTELEALLKQDKQIKRMECFDISHTQGERTVASCVVFDRQGPNKAEYRRFNIEGITGGDDYAAMAQALKRRYQKATVAEKIPDVLFIDGGKGQLSAAFASIEPLNLSPMPLLVGVAKGTTRKPGLETLLIGKAMTEIHLPSDSPALHLIQHIRDESHRFAITGHRNRRDKARKTSVLEDIDGVGAKRRQALLTHLGGMQQLKSASVDEIKKVPGISPSLAQKIYDSLHH</sequence>
<dbReference type="InterPro" id="IPR000305">
    <property type="entry name" value="GIY-YIG_endonuc"/>
</dbReference>
<dbReference type="HAMAP" id="MF_00203">
    <property type="entry name" value="UvrC"/>
    <property type="match status" value="1"/>
</dbReference>
<dbReference type="InterPro" id="IPR001162">
    <property type="entry name" value="UvrC_RNase_H_dom"/>
</dbReference>
<comment type="subunit">
    <text evidence="7">Interacts with UvrB in an incision complex.</text>
</comment>
<dbReference type="NCBIfam" id="TIGR00194">
    <property type="entry name" value="uvrC"/>
    <property type="match status" value="1"/>
</dbReference>
<evidence type="ECO:0000313" key="12">
    <source>
        <dbReference type="Proteomes" id="UP001310248"/>
    </source>
</evidence>
<accession>A0ABU7FZF7</accession>
<dbReference type="CDD" id="cd10434">
    <property type="entry name" value="GIY-YIG_UvrC_Cho"/>
    <property type="match status" value="1"/>
</dbReference>
<dbReference type="Pfam" id="PF22920">
    <property type="entry name" value="UvrC_RNaseH"/>
    <property type="match status" value="1"/>
</dbReference>
<dbReference type="SUPFAM" id="SSF82771">
    <property type="entry name" value="GIY-YIG endonuclease"/>
    <property type="match status" value="1"/>
</dbReference>
<name>A0ABU7FZF7_9ALTE</name>
<organism evidence="11 12">
    <name type="scientific">Agarivorans aestuarii</name>
    <dbReference type="NCBI Taxonomy" id="1563703"/>
    <lineage>
        <taxon>Bacteria</taxon>
        <taxon>Pseudomonadati</taxon>
        <taxon>Pseudomonadota</taxon>
        <taxon>Gammaproteobacteria</taxon>
        <taxon>Alteromonadales</taxon>
        <taxon>Alteromonadaceae</taxon>
        <taxon>Agarivorans</taxon>
    </lineage>
</organism>
<proteinExistence type="inferred from homology"/>
<dbReference type="Proteomes" id="UP001310248">
    <property type="component" value="Unassembled WGS sequence"/>
</dbReference>
<dbReference type="Gene3D" id="1.10.150.20">
    <property type="entry name" value="5' to 3' exonuclease, C-terminal subdomain"/>
    <property type="match status" value="1"/>
</dbReference>
<dbReference type="InterPro" id="IPR036876">
    <property type="entry name" value="UVR_dom_sf"/>
</dbReference>
<keyword evidence="12" id="KW-1185">Reference proteome</keyword>
<dbReference type="InterPro" id="IPR003583">
    <property type="entry name" value="Hlx-hairpin-Hlx_DNA-bd_motif"/>
</dbReference>
<evidence type="ECO:0000259" key="9">
    <source>
        <dbReference type="PROSITE" id="PS50164"/>
    </source>
</evidence>
<dbReference type="NCBIfam" id="NF001824">
    <property type="entry name" value="PRK00558.1-5"/>
    <property type="match status" value="1"/>
</dbReference>
<evidence type="ECO:0000259" key="10">
    <source>
        <dbReference type="PROSITE" id="PS50165"/>
    </source>
</evidence>
<dbReference type="Gene3D" id="3.40.1440.10">
    <property type="entry name" value="GIY-YIG endonuclease"/>
    <property type="match status" value="1"/>
</dbReference>
<dbReference type="Gene3D" id="3.30.420.340">
    <property type="entry name" value="UvrC, RNAse H endonuclease domain"/>
    <property type="match status" value="1"/>
</dbReference>
<dbReference type="InterPro" id="IPR010994">
    <property type="entry name" value="RuvA_2-like"/>
</dbReference>
<dbReference type="InterPro" id="IPR035901">
    <property type="entry name" value="GIY-YIG_endonuc_sf"/>
</dbReference>
<dbReference type="EMBL" id="JAYDYW010000002">
    <property type="protein sequence ID" value="MEE1672451.1"/>
    <property type="molecule type" value="Genomic_DNA"/>
</dbReference>